<keyword evidence="1" id="KW-0540">Nuclease</keyword>
<dbReference type="STRING" id="671072.PL9214130001"/>
<dbReference type="AlphaFoldDB" id="A0A1J1LCK5"/>
<protein>
    <submittedName>
        <fullName evidence="1">Exonuclease RNase T and DNA polymerase III</fullName>
    </submittedName>
</protein>
<gene>
    <name evidence="1" type="ORF">PL9214130001</name>
</gene>
<evidence type="ECO:0000313" key="2">
    <source>
        <dbReference type="Proteomes" id="UP000184315"/>
    </source>
</evidence>
<dbReference type="EMBL" id="CZDF01000035">
    <property type="protein sequence ID" value="CUR30311.1"/>
    <property type="molecule type" value="Genomic_DNA"/>
</dbReference>
<sequence length="61" mass="7170">MEIHAQWYGEWSTYWHKYKWQPLCSEHRALSDCLAALNVIKIMAADSDTIEYPEGVEPLDE</sequence>
<organism evidence="1 2">
    <name type="scientific">Planktothrix tepida PCC 9214</name>
    <dbReference type="NCBI Taxonomy" id="671072"/>
    <lineage>
        <taxon>Bacteria</taxon>
        <taxon>Bacillati</taxon>
        <taxon>Cyanobacteriota</taxon>
        <taxon>Cyanophyceae</taxon>
        <taxon>Oscillatoriophycideae</taxon>
        <taxon>Oscillatoriales</taxon>
        <taxon>Microcoleaceae</taxon>
        <taxon>Planktothrix</taxon>
    </lineage>
</organism>
<name>A0A1J1LCK5_9CYAN</name>
<reference evidence="2" key="1">
    <citation type="submission" date="2015-10" db="EMBL/GenBank/DDBJ databases">
        <authorList>
            <person name="Regsiter A."/>
            <person name="william w."/>
        </authorList>
    </citation>
    <scope>NUCLEOTIDE SEQUENCE [LARGE SCALE GENOMIC DNA]</scope>
</reference>
<keyword evidence="1" id="KW-0378">Hydrolase</keyword>
<keyword evidence="2" id="KW-1185">Reference proteome</keyword>
<keyword evidence="1" id="KW-0269">Exonuclease</keyword>
<dbReference type="Proteomes" id="UP000184315">
    <property type="component" value="Unassembled WGS sequence"/>
</dbReference>
<dbReference type="GO" id="GO:0004527">
    <property type="term" value="F:exonuclease activity"/>
    <property type="evidence" value="ECO:0007669"/>
    <property type="project" value="UniProtKB-KW"/>
</dbReference>
<dbReference type="OrthoDB" id="9803913at2"/>
<evidence type="ECO:0000313" key="1">
    <source>
        <dbReference type="EMBL" id="CUR30311.1"/>
    </source>
</evidence>
<accession>A0A1J1LCK5</accession>
<proteinExistence type="predicted"/>